<evidence type="ECO:0000313" key="3">
    <source>
        <dbReference type="Proteomes" id="UP000501676"/>
    </source>
</evidence>
<dbReference type="EMBL" id="CP049229">
    <property type="protein sequence ID" value="QIH24437.1"/>
    <property type="molecule type" value="Genomic_DNA"/>
</dbReference>
<protein>
    <submittedName>
        <fullName evidence="1">Uncharacterized protein</fullName>
    </submittedName>
</protein>
<name>A0A6G7BAF3_9LACO</name>
<sequence length="343" mass="39999">MEDVYHSVDLKDNQFINNKTGLAMLPSLINAEDETTFSIKRDFFLKDYVTLRDSIKAIKKYEIADQYNIVLERMSTQAEYWLKFIGMFKSVQLLQLKRNARMFPALLTEKGISKALKFLMLNGLIIRWKYYHPINGTDIPVYTLSGNGFRFLKYFYNEKYFNPQNFFNLDARFHLRFWEVLDVYQMLISLPVYHASSTMFKGYPSEDKAILPSPLQVNLELIHGQPKNLVFYPALHSDGSDYYKNAVIKWKNFVEKDDDIDLTKTINDLPSGQNVLTFYTPTLARANELNEILCLKEFRFPSLFLVGTQISNAGLPKAFFMPDRENNGLRALDFEDILKKEAI</sequence>
<keyword evidence="1" id="KW-0614">Plasmid</keyword>
<evidence type="ECO:0000313" key="1">
    <source>
        <dbReference type="EMBL" id="QIH24437.1"/>
    </source>
</evidence>
<dbReference type="Proteomes" id="UP000501676">
    <property type="component" value="Plasmid pC0210C1"/>
</dbReference>
<dbReference type="EMBL" id="CP049229">
    <property type="protein sequence ID" value="QIH24448.1"/>
    <property type="molecule type" value="Genomic_DNA"/>
</dbReference>
<dbReference type="AlphaFoldDB" id="A0A6G7BAF3"/>
<geneLocation type="plasmid" evidence="1">
    <name>pC0210C1</name>
</geneLocation>
<accession>A0A6G7BAF3</accession>
<proteinExistence type="predicted"/>
<dbReference type="RefSeq" id="WP_164824136.1">
    <property type="nucleotide sequence ID" value="NZ_CP049229.1"/>
</dbReference>
<reference evidence="1 3" key="1">
    <citation type="submission" date="2020-02" db="EMBL/GenBank/DDBJ databases">
        <title>Complete genome sequences of six Lactobacillus iners strains isolated from the human vagina.</title>
        <authorList>
            <person name="France M.T."/>
            <person name="Rutt L."/>
            <person name="Narina S."/>
            <person name="Arbaugh S."/>
            <person name="Humphrys M.S."/>
            <person name="Ma B."/>
            <person name="Hayward M.R."/>
            <person name="Relman D."/>
            <person name="Kwon D.S."/>
            <person name="Ravel J."/>
        </authorList>
    </citation>
    <scope>NUCLEOTIDE SEQUENCE [LARGE SCALE GENOMIC DNA]</scope>
    <source>
        <strain evidence="1 3">C0210C1</strain>
        <plasmid evidence="3">pc0210c1</plasmid>
        <plasmid evidence="1">pC0210C1</plasmid>
    </source>
</reference>
<geneLocation type="plasmid" evidence="3">
    <name>pc0210c1</name>
</geneLocation>
<evidence type="ECO:0000313" key="2">
    <source>
        <dbReference type="EMBL" id="QIH24448.1"/>
    </source>
</evidence>
<organism evidence="1 3">
    <name type="scientific">Lactobacillus iners</name>
    <dbReference type="NCBI Taxonomy" id="147802"/>
    <lineage>
        <taxon>Bacteria</taxon>
        <taxon>Bacillati</taxon>
        <taxon>Bacillota</taxon>
        <taxon>Bacilli</taxon>
        <taxon>Lactobacillales</taxon>
        <taxon>Lactobacillaceae</taxon>
        <taxon>Lactobacillus</taxon>
    </lineage>
</organism>
<gene>
    <name evidence="1" type="ORF">G6Z83_06875</name>
    <name evidence="2" type="ORF">G6Z83_06930</name>
</gene>